<proteinExistence type="predicted"/>
<evidence type="ECO:0000256" key="1">
    <source>
        <dbReference type="SAM" id="MobiDB-lite"/>
    </source>
</evidence>
<comment type="caution">
    <text evidence="2">The sequence shown here is derived from an EMBL/GenBank/DDBJ whole genome shotgun (WGS) entry which is preliminary data.</text>
</comment>
<feature type="compositionally biased region" description="Low complexity" evidence="1">
    <location>
        <begin position="188"/>
        <end position="197"/>
    </location>
</feature>
<dbReference type="Proteomes" id="UP000071859">
    <property type="component" value="Unassembled WGS sequence"/>
</dbReference>
<accession>A0A158EKB1</accession>
<dbReference type="AlphaFoldDB" id="A0A158EKB1"/>
<sequence>MVRRQNASAHSPDAHLVLEGRSTIFAAFRSFNPASTEAGFFFVRPAHSLGGETPLHVRQGVMFAGGKGDAGDRESAGSAGLTNRTRIRGDVSGRGTDRHQHEGGDRYGESPAKVPNAMRAAGVIEHMNDQLCEAHTVVDELDLHARLNTPVEHCIGPRHMYERGNETERRSHQRLTPRLSCSTAGPDSSLSSISRSSKAGVNTPF</sequence>
<name>A0A158EKB1_9BURK</name>
<reference evidence="2" key="1">
    <citation type="submission" date="2016-01" db="EMBL/GenBank/DDBJ databases">
        <authorList>
            <person name="Peeters C."/>
        </authorList>
    </citation>
    <scope>NUCLEOTIDE SEQUENCE</scope>
    <source>
        <strain evidence="2">LMG 29321</strain>
    </source>
</reference>
<keyword evidence="3" id="KW-1185">Reference proteome</keyword>
<protein>
    <submittedName>
        <fullName evidence="2">Uncharacterized protein</fullName>
    </submittedName>
</protein>
<evidence type="ECO:0000313" key="2">
    <source>
        <dbReference type="EMBL" id="SAL07244.1"/>
    </source>
</evidence>
<gene>
    <name evidence="2" type="ORF">AWB78_08492</name>
</gene>
<feature type="region of interest" description="Disordered" evidence="1">
    <location>
        <begin position="162"/>
        <end position="205"/>
    </location>
</feature>
<evidence type="ECO:0000313" key="3">
    <source>
        <dbReference type="Proteomes" id="UP000071859"/>
    </source>
</evidence>
<feature type="region of interest" description="Disordered" evidence="1">
    <location>
        <begin position="66"/>
        <end position="112"/>
    </location>
</feature>
<dbReference type="EMBL" id="FCOX02000189">
    <property type="protein sequence ID" value="SAL07244.1"/>
    <property type="molecule type" value="Genomic_DNA"/>
</dbReference>
<organism evidence="2 3">
    <name type="scientific">Caballeronia calidae</name>
    <dbReference type="NCBI Taxonomy" id="1777139"/>
    <lineage>
        <taxon>Bacteria</taxon>
        <taxon>Pseudomonadati</taxon>
        <taxon>Pseudomonadota</taxon>
        <taxon>Betaproteobacteria</taxon>
        <taxon>Burkholderiales</taxon>
        <taxon>Burkholderiaceae</taxon>
        <taxon>Caballeronia</taxon>
    </lineage>
</organism>
<feature type="compositionally biased region" description="Basic and acidic residues" evidence="1">
    <location>
        <begin position="87"/>
        <end position="108"/>
    </location>
</feature>